<keyword evidence="8" id="KW-1185">Reference proteome</keyword>
<dbReference type="PROSITE" id="PS50177">
    <property type="entry name" value="NTF2_DOMAIN"/>
    <property type="match status" value="1"/>
</dbReference>
<feature type="region of interest" description="Disordered" evidence="4">
    <location>
        <begin position="422"/>
        <end position="492"/>
    </location>
</feature>
<feature type="compositionally biased region" description="Low complexity" evidence="4">
    <location>
        <begin position="447"/>
        <end position="459"/>
    </location>
</feature>
<evidence type="ECO:0000313" key="7">
    <source>
        <dbReference type="EMBL" id="CAG5110153.1"/>
    </source>
</evidence>
<dbReference type="PANTHER" id="PTHR10693:SF20">
    <property type="entry name" value="AT27578P"/>
    <property type="match status" value="1"/>
</dbReference>
<feature type="domain" description="RRM" evidence="5">
    <location>
        <begin position="345"/>
        <end position="423"/>
    </location>
</feature>
<dbReference type="SMART" id="SM00360">
    <property type="entry name" value="RRM"/>
    <property type="match status" value="1"/>
</dbReference>
<dbReference type="PROSITE" id="PS50102">
    <property type="entry name" value="RRM"/>
    <property type="match status" value="1"/>
</dbReference>
<evidence type="ECO:0000256" key="2">
    <source>
        <dbReference type="ARBA" id="ARBA00022884"/>
    </source>
</evidence>
<dbReference type="EMBL" id="OU015567">
    <property type="protein sequence ID" value="CAG5110153.1"/>
    <property type="molecule type" value="Genomic_DNA"/>
</dbReference>
<dbReference type="InterPro" id="IPR032710">
    <property type="entry name" value="NTF2-like_dom_sf"/>
</dbReference>
<name>A0ABN7SXW4_OIKDI</name>
<gene>
    <name evidence="7" type="ORF">OKIOD_LOCUS13349</name>
</gene>
<evidence type="ECO:0000259" key="6">
    <source>
        <dbReference type="PROSITE" id="PS50177"/>
    </source>
</evidence>
<keyword evidence="2 3" id="KW-0694">RNA-binding</keyword>
<dbReference type="SUPFAM" id="SSF54427">
    <property type="entry name" value="NTF2-like"/>
    <property type="match status" value="1"/>
</dbReference>
<dbReference type="InterPro" id="IPR002075">
    <property type="entry name" value="NTF2_dom"/>
</dbReference>
<dbReference type="Pfam" id="PF00076">
    <property type="entry name" value="RRM_1"/>
    <property type="match status" value="1"/>
</dbReference>
<dbReference type="Gene3D" id="3.10.450.50">
    <property type="match status" value="1"/>
</dbReference>
<proteinExistence type="predicted"/>
<dbReference type="Proteomes" id="UP001158576">
    <property type="component" value="Chromosome 2"/>
</dbReference>
<dbReference type="Pfam" id="PF02136">
    <property type="entry name" value="NTF2"/>
    <property type="match status" value="1"/>
</dbReference>
<feature type="compositionally biased region" description="Pro residues" evidence="4">
    <location>
        <begin position="291"/>
        <end position="307"/>
    </location>
</feature>
<feature type="compositionally biased region" description="Pro residues" evidence="4">
    <location>
        <begin position="250"/>
        <end position="260"/>
    </location>
</feature>
<dbReference type="CDD" id="cd00780">
    <property type="entry name" value="NTF2"/>
    <property type="match status" value="1"/>
</dbReference>
<feature type="compositionally biased region" description="Gly residues" evidence="4">
    <location>
        <begin position="428"/>
        <end position="446"/>
    </location>
</feature>
<dbReference type="PANTHER" id="PTHR10693">
    <property type="entry name" value="RAS GTPASE-ACTIVATING PROTEIN-BINDING PROTEIN"/>
    <property type="match status" value="1"/>
</dbReference>
<feature type="domain" description="NTF2" evidence="6">
    <location>
        <begin position="11"/>
        <end position="133"/>
    </location>
</feature>
<reference evidence="7 8" key="1">
    <citation type="submission" date="2021-04" db="EMBL/GenBank/DDBJ databases">
        <authorList>
            <person name="Bliznina A."/>
        </authorList>
    </citation>
    <scope>NUCLEOTIDE SEQUENCE [LARGE SCALE GENOMIC DNA]</scope>
</reference>
<dbReference type="InterPro" id="IPR012677">
    <property type="entry name" value="Nucleotide-bd_a/b_plait_sf"/>
</dbReference>
<dbReference type="CDD" id="cd00590">
    <property type="entry name" value="RRM_SF"/>
    <property type="match status" value="1"/>
</dbReference>
<dbReference type="InterPro" id="IPR035979">
    <property type="entry name" value="RBD_domain_sf"/>
</dbReference>
<protein>
    <submittedName>
        <fullName evidence="7">Oidioi.mRNA.OKI2018_I69.chr2.g4584.t1.cds</fullName>
    </submittedName>
</protein>
<feature type="region of interest" description="Disordered" evidence="4">
    <location>
        <begin position="216"/>
        <end position="341"/>
    </location>
</feature>
<evidence type="ECO:0000256" key="3">
    <source>
        <dbReference type="PROSITE-ProRule" id="PRU00176"/>
    </source>
</evidence>
<dbReference type="InterPro" id="IPR039539">
    <property type="entry name" value="Ras_GTPase_bind_prot"/>
</dbReference>
<evidence type="ECO:0000313" key="8">
    <source>
        <dbReference type="Proteomes" id="UP001158576"/>
    </source>
</evidence>
<sequence length="492" mass="54105">MVEKVLTAKAVGREFVRQYYTMLNKQPKFLHRFYGTNSEMIHGDFSEQTPVIGQLKIRERFRDLKFEDCYTKVACLDAFLTIGNGIVVQVVGEISNNCSPLRRFAQTFVLGPQERQGVEAGTSFYIHNDIFRYQDEIYEEVQAEDNGEEALESVQTNGVSTHDLQAHGDAPEPANLIQNNYAEPVLTEAPKQVEEPQIVEAAPVTNGFEQLSAEPAAPVAPEPVPEPFETPVVEPEPVVAEPEPVKEPEPVAPAPEPVKPVEPVAPAQPAKPAGPMSWAARMRGGAAAAPAPAPVPVQAPKPVAPKPVEPKPEPVKPAEPEQVETSEQRDQGRPQYDRSRYNDSCQIFVGALPRQMTEEDIKSVFEQFGEVQHIRINQGSRADAKNGFGFVTFKSEDSVKNALEKKHDISWNNYSLNIEEKKTRQGGYREGGGRGGYRGGRGGGNYNGPREGGQNNRGPPRGGQRGGEYNGGDGGYRNNRGDNRGPPRNKQY</sequence>
<evidence type="ECO:0000259" key="5">
    <source>
        <dbReference type="PROSITE" id="PS50102"/>
    </source>
</evidence>
<feature type="compositionally biased region" description="Basic and acidic residues" evidence="4">
    <location>
        <begin position="308"/>
        <end position="319"/>
    </location>
</feature>
<feature type="compositionally biased region" description="Pro residues" evidence="4">
    <location>
        <begin position="218"/>
        <end position="228"/>
    </location>
</feature>
<dbReference type="InterPro" id="IPR018222">
    <property type="entry name" value="Nuclear_transport_factor_2_euk"/>
</dbReference>
<organism evidence="7 8">
    <name type="scientific">Oikopleura dioica</name>
    <name type="common">Tunicate</name>
    <dbReference type="NCBI Taxonomy" id="34765"/>
    <lineage>
        <taxon>Eukaryota</taxon>
        <taxon>Metazoa</taxon>
        <taxon>Chordata</taxon>
        <taxon>Tunicata</taxon>
        <taxon>Appendicularia</taxon>
        <taxon>Copelata</taxon>
        <taxon>Oikopleuridae</taxon>
        <taxon>Oikopleura</taxon>
    </lineage>
</organism>
<evidence type="ECO:0000256" key="1">
    <source>
        <dbReference type="ARBA" id="ARBA00004210"/>
    </source>
</evidence>
<feature type="compositionally biased region" description="Gly residues" evidence="4">
    <location>
        <begin position="460"/>
        <end position="475"/>
    </location>
</feature>
<feature type="compositionally biased region" description="Low complexity" evidence="4">
    <location>
        <begin position="261"/>
        <end position="273"/>
    </location>
</feature>
<dbReference type="InterPro" id="IPR000504">
    <property type="entry name" value="RRM_dom"/>
</dbReference>
<feature type="compositionally biased region" description="Basic and acidic residues" evidence="4">
    <location>
        <begin position="326"/>
        <end position="341"/>
    </location>
</feature>
<feature type="compositionally biased region" description="Low complexity" evidence="4">
    <location>
        <begin position="229"/>
        <end position="242"/>
    </location>
</feature>
<dbReference type="SUPFAM" id="SSF54928">
    <property type="entry name" value="RNA-binding domain, RBD"/>
    <property type="match status" value="1"/>
</dbReference>
<dbReference type="Gene3D" id="3.30.70.330">
    <property type="match status" value="1"/>
</dbReference>
<evidence type="ECO:0000256" key="4">
    <source>
        <dbReference type="SAM" id="MobiDB-lite"/>
    </source>
</evidence>
<accession>A0ABN7SXW4</accession>
<comment type="subcellular location">
    <subcellularLocation>
        <location evidence="1">Cytoplasm</location>
        <location evidence="1">Stress granule</location>
    </subcellularLocation>
</comment>